<feature type="region of interest" description="Disordered" evidence="1">
    <location>
        <begin position="286"/>
        <end position="305"/>
    </location>
</feature>
<reference evidence="2" key="1">
    <citation type="submission" date="2021-01" db="EMBL/GenBank/DDBJ databases">
        <title>Phytophthora aleatoria, a newly-described species from Pinus radiata is distinct from Phytophthora cactorum isolates based on comparative genomics.</title>
        <authorList>
            <person name="Mcdougal R."/>
            <person name="Panda P."/>
            <person name="Williams N."/>
            <person name="Studholme D.J."/>
        </authorList>
    </citation>
    <scope>NUCLEOTIDE SEQUENCE</scope>
    <source>
        <strain evidence="2">NZFS 4037</strain>
    </source>
</reference>
<evidence type="ECO:0000313" key="3">
    <source>
        <dbReference type="Proteomes" id="UP000709295"/>
    </source>
</evidence>
<name>A0A8J5MGJ0_9STRA</name>
<dbReference type="Pfam" id="PF10294">
    <property type="entry name" value="Methyltransf_16"/>
    <property type="match status" value="1"/>
</dbReference>
<protein>
    <submittedName>
        <fullName evidence="2">Uncharacterized protein</fullName>
    </submittedName>
</protein>
<sequence length="398" mass="44542">MAQQVTIGGRSYSLSETLRSAELAPIFEDAWTASRVWEASRFLAERLVHFASELPATFNVSAGQSVLELGSGCGLAGLVAASLGADVLLTDQHEALELLQRNAETNAASESERARLQVAEFVWGSDWTPPHSIYHYILVSDCINPIYGQDSWRNLARSIYRFSNEETVTYLAHEARGEDEAMTDFLAFSAALLRIKGDMSNFMKSMRAMDSPADNTIHYVGQNGPRYYSPAVAAEDREFFVREREMEADKKVALAASALARERHCAVTDKQFYSFDRRQQICLSKISKGSSSQQNSKDAVATETARIDRHHRKIEHLLHALQDEIAKETRREIEFLECSGPNGPASRQSRRLIALIIKARYEAADRIMRILEEYKIVIGVPAADYLLKAIEEGKALMS</sequence>
<dbReference type="EMBL" id="JAENGY010000321">
    <property type="protein sequence ID" value="KAG6965915.1"/>
    <property type="molecule type" value="Genomic_DNA"/>
</dbReference>
<dbReference type="PANTHER" id="PTHR14614">
    <property type="entry name" value="HEPATOCELLULAR CARCINOMA-ASSOCIATED ANTIGEN"/>
    <property type="match status" value="1"/>
</dbReference>
<comment type="caution">
    <text evidence="2">The sequence shown here is derived from an EMBL/GenBank/DDBJ whole genome shotgun (WGS) entry which is preliminary data.</text>
</comment>
<dbReference type="AlphaFoldDB" id="A0A8J5MGJ0"/>
<organism evidence="2 3">
    <name type="scientific">Phytophthora aleatoria</name>
    <dbReference type="NCBI Taxonomy" id="2496075"/>
    <lineage>
        <taxon>Eukaryota</taxon>
        <taxon>Sar</taxon>
        <taxon>Stramenopiles</taxon>
        <taxon>Oomycota</taxon>
        <taxon>Peronosporomycetes</taxon>
        <taxon>Peronosporales</taxon>
        <taxon>Peronosporaceae</taxon>
        <taxon>Phytophthora</taxon>
    </lineage>
</organism>
<gene>
    <name evidence="2" type="ORF">JG688_00006993</name>
</gene>
<evidence type="ECO:0000313" key="2">
    <source>
        <dbReference type="EMBL" id="KAG6965915.1"/>
    </source>
</evidence>
<dbReference type="Proteomes" id="UP000709295">
    <property type="component" value="Unassembled WGS sequence"/>
</dbReference>
<keyword evidence="3" id="KW-1185">Reference proteome</keyword>
<dbReference type="InterPro" id="IPR019410">
    <property type="entry name" value="Methyltransf_16"/>
</dbReference>
<proteinExistence type="predicted"/>
<evidence type="ECO:0000256" key="1">
    <source>
        <dbReference type="SAM" id="MobiDB-lite"/>
    </source>
</evidence>
<accession>A0A8J5MGJ0</accession>
<dbReference type="PANTHER" id="PTHR14614:SF109">
    <property type="entry name" value="RIBOSOMAL LYSINE N-METHYLTRANSFERASE 5"/>
    <property type="match status" value="1"/>
</dbReference>
<feature type="compositionally biased region" description="Polar residues" evidence="1">
    <location>
        <begin position="287"/>
        <end position="297"/>
    </location>
</feature>